<sequence length="177" mass="19612">MFIKKSIYPYSLTLKSKIRILLLCRSLSISQIHALLNSAATYTYIILSRSHDQTKQPFIISSKRPFIVPFLICQATQDETRCVLLLLASPGAASTAWNHVTNSRPIPTWNSIQSWVSMMNIKDVHGKFTGPFFSGQFGNIDPACCQAILSVQENCWHFLPTLKDSCSQSGGVASSAV</sequence>
<reference evidence="2" key="1">
    <citation type="submission" date="2025-08" db="UniProtKB">
        <authorList>
            <consortium name="RefSeq"/>
        </authorList>
    </citation>
    <scope>IDENTIFICATION</scope>
    <source>
        <tissue evidence="2">Fruit stalk</tissue>
    </source>
</reference>
<dbReference type="AlphaFoldDB" id="A0A6P5XLQ1"/>
<dbReference type="OrthoDB" id="1862203at2759"/>
<gene>
    <name evidence="2" type="primary">LOC111284408</name>
</gene>
<dbReference type="KEGG" id="dzi:111284408"/>
<evidence type="ECO:0000313" key="2">
    <source>
        <dbReference type="RefSeq" id="XP_022728812.1"/>
    </source>
</evidence>
<protein>
    <submittedName>
        <fullName evidence="2">Uncharacterized protein LOC111284408</fullName>
    </submittedName>
</protein>
<proteinExistence type="predicted"/>
<organism evidence="1 2">
    <name type="scientific">Durio zibethinus</name>
    <name type="common">Durian</name>
    <dbReference type="NCBI Taxonomy" id="66656"/>
    <lineage>
        <taxon>Eukaryota</taxon>
        <taxon>Viridiplantae</taxon>
        <taxon>Streptophyta</taxon>
        <taxon>Embryophyta</taxon>
        <taxon>Tracheophyta</taxon>
        <taxon>Spermatophyta</taxon>
        <taxon>Magnoliopsida</taxon>
        <taxon>eudicotyledons</taxon>
        <taxon>Gunneridae</taxon>
        <taxon>Pentapetalae</taxon>
        <taxon>rosids</taxon>
        <taxon>malvids</taxon>
        <taxon>Malvales</taxon>
        <taxon>Malvaceae</taxon>
        <taxon>Helicteroideae</taxon>
        <taxon>Durio</taxon>
    </lineage>
</organism>
<dbReference type="Proteomes" id="UP000515121">
    <property type="component" value="Unplaced"/>
</dbReference>
<dbReference type="RefSeq" id="XP_022728812.1">
    <property type="nucleotide sequence ID" value="XM_022873077.1"/>
</dbReference>
<keyword evidence="1" id="KW-1185">Reference proteome</keyword>
<name>A0A6P5XLQ1_DURZI</name>
<accession>A0A6P5XLQ1</accession>
<dbReference type="GeneID" id="111284408"/>
<evidence type="ECO:0000313" key="1">
    <source>
        <dbReference type="Proteomes" id="UP000515121"/>
    </source>
</evidence>